<dbReference type="PANTHER" id="PTHR31531">
    <property type="entry name" value="E3 UBIQUITIN-PROTEIN LIGASE E3D FAMILY MEMBER"/>
    <property type="match status" value="1"/>
</dbReference>
<dbReference type="Proteomes" id="UP000266188">
    <property type="component" value="Unassembled WGS sequence"/>
</dbReference>
<organism evidence="2 3">
    <name type="scientific">Aspergillus sclerotialis</name>
    <dbReference type="NCBI Taxonomy" id="2070753"/>
    <lineage>
        <taxon>Eukaryota</taxon>
        <taxon>Fungi</taxon>
        <taxon>Dikarya</taxon>
        <taxon>Ascomycota</taxon>
        <taxon>Pezizomycotina</taxon>
        <taxon>Eurotiomycetes</taxon>
        <taxon>Eurotiomycetidae</taxon>
        <taxon>Eurotiales</taxon>
        <taxon>Aspergillaceae</taxon>
        <taxon>Aspergillus</taxon>
        <taxon>Aspergillus subgen. Polypaecilum</taxon>
    </lineage>
</organism>
<dbReference type="GO" id="GO:0005634">
    <property type="term" value="C:nucleus"/>
    <property type="evidence" value="ECO:0007669"/>
    <property type="project" value="TreeGrafter"/>
</dbReference>
<reference evidence="3" key="1">
    <citation type="submission" date="2017-02" db="EMBL/GenBank/DDBJ databases">
        <authorList>
            <person name="Tafer H."/>
            <person name="Lopandic K."/>
        </authorList>
    </citation>
    <scope>NUCLEOTIDE SEQUENCE [LARGE SCALE GENOMIC DNA]</scope>
    <source>
        <strain evidence="3">CBS 366.77</strain>
    </source>
</reference>
<dbReference type="PANTHER" id="PTHR31531:SF2">
    <property type="entry name" value="E3 UBIQUITIN-PROTEIN LIGASE E3D"/>
    <property type="match status" value="1"/>
</dbReference>
<protein>
    <recommendedName>
        <fullName evidence="4">Ubiquitin-conjugating enzyme E2-binding protein</fullName>
    </recommendedName>
</protein>
<dbReference type="GO" id="GO:0043161">
    <property type="term" value="P:proteasome-mediated ubiquitin-dependent protein catabolic process"/>
    <property type="evidence" value="ECO:0007669"/>
    <property type="project" value="TreeGrafter"/>
</dbReference>
<evidence type="ECO:0000256" key="1">
    <source>
        <dbReference type="SAM" id="MobiDB-lite"/>
    </source>
</evidence>
<comment type="caution">
    <text evidence="2">The sequence shown here is derived from an EMBL/GenBank/DDBJ whole genome shotgun (WGS) entry which is preliminary data.</text>
</comment>
<keyword evidence="3" id="KW-1185">Reference proteome</keyword>
<dbReference type="GO" id="GO:0031624">
    <property type="term" value="F:ubiquitin conjugating enzyme binding"/>
    <property type="evidence" value="ECO:0007669"/>
    <property type="project" value="TreeGrafter"/>
</dbReference>
<gene>
    <name evidence="2" type="ORF">PHISCL_08163</name>
</gene>
<feature type="region of interest" description="Disordered" evidence="1">
    <location>
        <begin position="212"/>
        <end position="241"/>
    </location>
</feature>
<dbReference type="GO" id="GO:0000151">
    <property type="term" value="C:ubiquitin ligase complex"/>
    <property type="evidence" value="ECO:0007669"/>
    <property type="project" value="TreeGrafter"/>
</dbReference>
<feature type="compositionally biased region" description="Gly residues" evidence="1">
    <location>
        <begin position="174"/>
        <end position="185"/>
    </location>
</feature>
<dbReference type="AlphaFoldDB" id="A0A3A2ZQY8"/>
<dbReference type="GO" id="GO:0006513">
    <property type="term" value="P:protein monoubiquitination"/>
    <property type="evidence" value="ECO:0007669"/>
    <property type="project" value="TreeGrafter"/>
</dbReference>
<name>A0A3A2ZQY8_9EURO</name>
<dbReference type="GO" id="GO:0000209">
    <property type="term" value="P:protein polyubiquitination"/>
    <property type="evidence" value="ECO:0007669"/>
    <property type="project" value="TreeGrafter"/>
</dbReference>
<dbReference type="OrthoDB" id="386949at2759"/>
<dbReference type="GO" id="GO:0030332">
    <property type="term" value="F:cyclin binding"/>
    <property type="evidence" value="ECO:0007669"/>
    <property type="project" value="TreeGrafter"/>
</dbReference>
<dbReference type="EMBL" id="MVGC01000399">
    <property type="protein sequence ID" value="RJE19501.1"/>
    <property type="molecule type" value="Genomic_DNA"/>
</dbReference>
<evidence type="ECO:0000313" key="3">
    <source>
        <dbReference type="Proteomes" id="UP000266188"/>
    </source>
</evidence>
<dbReference type="Pfam" id="PF09814">
    <property type="entry name" value="HECT_2"/>
    <property type="match status" value="1"/>
</dbReference>
<evidence type="ECO:0008006" key="4">
    <source>
        <dbReference type="Google" id="ProtNLM"/>
    </source>
</evidence>
<accession>A0A3A2ZQY8</accession>
<dbReference type="GO" id="GO:0061630">
    <property type="term" value="F:ubiquitin protein ligase activity"/>
    <property type="evidence" value="ECO:0007669"/>
    <property type="project" value="TreeGrafter"/>
</dbReference>
<feature type="compositionally biased region" description="Basic and acidic residues" evidence="1">
    <location>
        <begin position="212"/>
        <end position="235"/>
    </location>
</feature>
<dbReference type="STRING" id="2070753.A0A3A2ZQY8"/>
<feature type="region of interest" description="Disordered" evidence="1">
    <location>
        <begin position="165"/>
        <end position="188"/>
    </location>
</feature>
<evidence type="ECO:0000313" key="2">
    <source>
        <dbReference type="EMBL" id="RJE19501.1"/>
    </source>
</evidence>
<dbReference type="InterPro" id="IPR019193">
    <property type="entry name" value="UBQ-conj_enz_E2-bd_prot"/>
</dbReference>
<dbReference type="GO" id="GO:0005829">
    <property type="term" value="C:cytosol"/>
    <property type="evidence" value="ECO:0007669"/>
    <property type="project" value="TreeGrafter"/>
</dbReference>
<sequence>MTVPQPLSTTQVDVQDSVQTAPQQINLHAEYLPNIRQVTLYISLSESSDSRLSELQPEIHLSESRRAITVAYPAPFEDVSETIKLPSRVSEAARAALEKQMRVKRGDEGTGLDEHGREFSFRMQIDASEVLAGEEVVDAFVPWTAGDMSHTTKVRCRECEGVILNSPAGSPSDGNGGDDGTGAGTPGWIWKDLPSENWAEMMDFWHCHKPDPHEGDLDGRDHAHSQDANRAKTPEDPNAQVKGYGAANRVVATSGTVLVDVSSFLVSEVDCLGLKKVRFSRLPLLCSAWSFNPFCHSSLESLISDGQQEGDLAIPWLGHRYNCPRPTSFMNVSWIMNAIADEAEQHGCSYPL</sequence>
<dbReference type="GO" id="GO:0051865">
    <property type="term" value="P:protein autoubiquitination"/>
    <property type="evidence" value="ECO:0007669"/>
    <property type="project" value="TreeGrafter"/>
</dbReference>
<proteinExistence type="predicted"/>